<proteinExistence type="predicted"/>
<reference evidence="7 8" key="1">
    <citation type="submission" date="2022-12" db="EMBL/GenBank/DDBJ databases">
        <title>Genomic features and morphological characterization of a novel Knufia sp. strain isolated from spacecraft assembly facility.</title>
        <authorList>
            <person name="Teixeira M."/>
            <person name="Chander A.M."/>
            <person name="Stajich J.E."/>
            <person name="Venkateswaran K."/>
        </authorList>
    </citation>
    <scope>NUCLEOTIDE SEQUENCE [LARGE SCALE GENOMIC DNA]</scope>
    <source>
        <strain evidence="7 8">FJI-L2-BK-P2</strain>
    </source>
</reference>
<keyword evidence="8" id="KW-1185">Reference proteome</keyword>
<gene>
    <name evidence="7" type="primary">ARO80</name>
    <name evidence="7" type="ORF">OHC33_007706</name>
</gene>
<dbReference type="AlphaFoldDB" id="A0AAN8EBR0"/>
<evidence type="ECO:0000313" key="7">
    <source>
        <dbReference type="EMBL" id="KAK5951288.1"/>
    </source>
</evidence>
<dbReference type="SMART" id="SM00066">
    <property type="entry name" value="GAL4"/>
    <property type="match status" value="1"/>
</dbReference>
<evidence type="ECO:0000313" key="8">
    <source>
        <dbReference type="Proteomes" id="UP001316803"/>
    </source>
</evidence>
<accession>A0AAN8EBR0</accession>
<keyword evidence="2" id="KW-0238">DNA-binding</keyword>
<evidence type="ECO:0000256" key="4">
    <source>
        <dbReference type="ARBA" id="ARBA00023242"/>
    </source>
</evidence>
<dbReference type="GO" id="GO:0003677">
    <property type="term" value="F:DNA binding"/>
    <property type="evidence" value="ECO:0007669"/>
    <property type="project" value="UniProtKB-KW"/>
</dbReference>
<sequence length="920" mass="102481">MSYTNTEQHLPAYNGQDYKPDDLNGDSLSPEAEDGQDKKQIKHRRNYQACEPCRERKVKCDLGDVDNPSKGPCKKCARESKECWFRETRKKDSNVAKDGGRPPKRIRNNSMLSNQTIPTLPAHSPPIGNGFTFGSNPLSPTRPFAPATPPGGLLAQPNLSGYAPQPQPRSTPTQYPTRSNPFAVRENGMMNQSYSNAATAGASTRNGDDHVVMPQANSLAESFTNTTDNMSVLVRAATTTEAAVNAGQTRQRDRALTGSAGEVDLRSLPPQAARVRQEARQLWSQMRFVRAGWFTADEALQLVDYFYAYLAPMTPVVTQDFSDPSTHRELLTEEPVLALAILAITSRYYELKTIAAKSRGYYIHEKLWDALRKIVQRLLWGQEQFGGGFTGAGMVPTVQSSTGQITWKGSLRTLGTIEALMLLTDWQPRALHFPPGDDENKLVGAGYALLEDEKARPADSGNVPYSTWLEPAWRSDRMSWMLLGLAQSLAFELGVFDTRHEHCGGQHGPDSECMRKRRIRRLVITYVSQISGRIGIQASLTPKQDVDPNGPDHFTPVDQMQKLWFDIGGLMFDANREIFPSRETTARMIDSGEYQAAIERFRPRLDTWLQNFRRAEKNLKPAMIAVLRMEFEYARLYVNSLGLQKVVGQMAQQDRSTNTRGLTGKLGPVYDENKGYIDEVRDAAKVILQQSCFGLGNLKALGYSPVRTFLRTLSGLMFSLKLLSLGNEERVVRSTFKLLKEMTTRMKEQVVDDVHLSPHTATLVFQLMQDVHGSMVRIPKPASRGQTRHTSPQPQHPNSSTMSYSALSDQESPDPLGQIPFADHQNQTFMMPSTFDNFNFDTNMFDTNVDPTLSLSGEDWISLPIDNLLSLDSSTVNQGYGGIGPTFGDRDMLSILTGSQLDQNQGNGMPTNFSAFGNGF</sequence>
<dbReference type="CDD" id="cd00067">
    <property type="entry name" value="GAL4"/>
    <property type="match status" value="1"/>
</dbReference>
<name>A0AAN8EBR0_9EURO</name>
<dbReference type="GO" id="GO:0005634">
    <property type="term" value="C:nucleus"/>
    <property type="evidence" value="ECO:0007669"/>
    <property type="project" value="TreeGrafter"/>
</dbReference>
<comment type="caution">
    <text evidence="7">The sequence shown here is derived from an EMBL/GenBank/DDBJ whole genome shotgun (WGS) entry which is preliminary data.</text>
</comment>
<dbReference type="SUPFAM" id="SSF57701">
    <property type="entry name" value="Zn2/Cys6 DNA-binding domain"/>
    <property type="match status" value="1"/>
</dbReference>
<protein>
    <submittedName>
        <fullName evidence="7">Zinc finger transcriptional activator</fullName>
    </submittedName>
</protein>
<dbReference type="Pfam" id="PF00172">
    <property type="entry name" value="Zn_clus"/>
    <property type="match status" value="1"/>
</dbReference>
<evidence type="ECO:0000256" key="1">
    <source>
        <dbReference type="ARBA" id="ARBA00023015"/>
    </source>
</evidence>
<evidence type="ECO:0000259" key="6">
    <source>
        <dbReference type="PROSITE" id="PS50048"/>
    </source>
</evidence>
<feature type="region of interest" description="Disordered" evidence="5">
    <location>
        <begin position="133"/>
        <end position="179"/>
    </location>
</feature>
<evidence type="ECO:0000256" key="2">
    <source>
        <dbReference type="ARBA" id="ARBA00023125"/>
    </source>
</evidence>
<feature type="region of interest" description="Disordered" evidence="5">
    <location>
        <begin position="1"/>
        <end position="47"/>
    </location>
</feature>
<dbReference type="PROSITE" id="PS50048">
    <property type="entry name" value="ZN2_CY6_FUNGAL_2"/>
    <property type="match status" value="1"/>
</dbReference>
<dbReference type="PROSITE" id="PS00463">
    <property type="entry name" value="ZN2_CY6_FUNGAL_1"/>
    <property type="match status" value="1"/>
</dbReference>
<feature type="compositionally biased region" description="Polar residues" evidence="5">
    <location>
        <begin position="168"/>
        <end position="179"/>
    </location>
</feature>
<feature type="compositionally biased region" description="Polar residues" evidence="5">
    <location>
        <begin position="784"/>
        <end position="810"/>
    </location>
</feature>
<keyword evidence="1" id="KW-0805">Transcription regulation</keyword>
<keyword evidence="3" id="KW-0804">Transcription</keyword>
<feature type="region of interest" description="Disordered" evidence="5">
    <location>
        <begin position="778"/>
        <end position="821"/>
    </location>
</feature>
<dbReference type="InterPro" id="IPR036864">
    <property type="entry name" value="Zn2-C6_fun-type_DNA-bd_sf"/>
</dbReference>
<dbReference type="InterPro" id="IPR001138">
    <property type="entry name" value="Zn2Cys6_DnaBD"/>
</dbReference>
<dbReference type="PANTHER" id="PTHR31644">
    <property type="entry name" value="TRANSCRIPTIONAL ACTIVATOR ARO80-RELATED"/>
    <property type="match status" value="1"/>
</dbReference>
<evidence type="ECO:0000256" key="3">
    <source>
        <dbReference type="ARBA" id="ARBA00023163"/>
    </source>
</evidence>
<evidence type="ECO:0000256" key="5">
    <source>
        <dbReference type="SAM" id="MobiDB-lite"/>
    </source>
</evidence>
<dbReference type="PANTHER" id="PTHR31644:SF2">
    <property type="entry name" value="TRANSCRIPTIONAL ACTIVATOR ARO80-RELATED"/>
    <property type="match status" value="1"/>
</dbReference>
<dbReference type="EMBL" id="JAKLMC020000021">
    <property type="protein sequence ID" value="KAK5951288.1"/>
    <property type="molecule type" value="Genomic_DNA"/>
</dbReference>
<keyword evidence="4" id="KW-0539">Nucleus</keyword>
<feature type="domain" description="Zn(2)-C6 fungal-type" evidence="6">
    <location>
        <begin position="49"/>
        <end position="85"/>
    </location>
</feature>
<dbReference type="InterPro" id="IPR052780">
    <property type="entry name" value="AAA_Catabolism_Regulators"/>
</dbReference>
<dbReference type="Proteomes" id="UP001316803">
    <property type="component" value="Unassembled WGS sequence"/>
</dbReference>
<dbReference type="GO" id="GO:0000981">
    <property type="term" value="F:DNA-binding transcription factor activity, RNA polymerase II-specific"/>
    <property type="evidence" value="ECO:0007669"/>
    <property type="project" value="InterPro"/>
</dbReference>
<dbReference type="Gene3D" id="4.10.240.10">
    <property type="entry name" value="Zn(2)-C6 fungal-type DNA-binding domain"/>
    <property type="match status" value="1"/>
</dbReference>
<dbReference type="GO" id="GO:0009074">
    <property type="term" value="P:aromatic amino acid family catabolic process"/>
    <property type="evidence" value="ECO:0007669"/>
    <property type="project" value="TreeGrafter"/>
</dbReference>
<dbReference type="GO" id="GO:0008270">
    <property type="term" value="F:zinc ion binding"/>
    <property type="evidence" value="ECO:0007669"/>
    <property type="project" value="InterPro"/>
</dbReference>
<organism evidence="7 8">
    <name type="scientific">Knufia fluminis</name>
    <dbReference type="NCBI Taxonomy" id="191047"/>
    <lineage>
        <taxon>Eukaryota</taxon>
        <taxon>Fungi</taxon>
        <taxon>Dikarya</taxon>
        <taxon>Ascomycota</taxon>
        <taxon>Pezizomycotina</taxon>
        <taxon>Eurotiomycetes</taxon>
        <taxon>Chaetothyriomycetidae</taxon>
        <taxon>Chaetothyriales</taxon>
        <taxon>Trichomeriaceae</taxon>
        <taxon>Knufia</taxon>
    </lineage>
</organism>
<dbReference type="GO" id="GO:0045944">
    <property type="term" value="P:positive regulation of transcription by RNA polymerase II"/>
    <property type="evidence" value="ECO:0007669"/>
    <property type="project" value="TreeGrafter"/>
</dbReference>